<proteinExistence type="predicted"/>
<gene>
    <name evidence="1" type="ORF">IFU03_04685</name>
</gene>
<organism evidence="1 2">
    <name type="scientific">Pseudomonas fluorescens</name>
    <dbReference type="NCBI Taxonomy" id="294"/>
    <lineage>
        <taxon>Bacteria</taxon>
        <taxon>Pseudomonadati</taxon>
        <taxon>Pseudomonadota</taxon>
        <taxon>Gammaproteobacteria</taxon>
        <taxon>Pseudomonadales</taxon>
        <taxon>Pseudomonadaceae</taxon>
        <taxon>Pseudomonas</taxon>
    </lineage>
</organism>
<evidence type="ECO:0000313" key="2">
    <source>
        <dbReference type="Proteomes" id="UP000610293"/>
    </source>
</evidence>
<dbReference type="RefSeq" id="WP_191955455.1">
    <property type="nucleotide sequence ID" value="NZ_JACYNJ010000002.1"/>
</dbReference>
<comment type="caution">
    <text evidence="1">The sequence shown here is derived from an EMBL/GenBank/DDBJ whole genome shotgun (WGS) entry which is preliminary data.</text>
</comment>
<evidence type="ECO:0000313" key="1">
    <source>
        <dbReference type="EMBL" id="MBD8269051.1"/>
    </source>
</evidence>
<dbReference type="EMBL" id="JACYNJ010000002">
    <property type="protein sequence ID" value="MBD8269051.1"/>
    <property type="molecule type" value="Genomic_DNA"/>
</dbReference>
<dbReference type="AlphaFoldDB" id="A0AAE2PW52"/>
<sequence>MYKLPLLDCFPLSEGEHDPREVALDAYRVKMGLPGTPLRPRLVANNAFEFAALAASTRGAAGNAFTSDLENKLNTGVYRSWLNLMPTLSASPQIEKYRDCKHDPEKLNLELAPLPTLCSGQKLFHGGHWPGVVQVGATIDVDKAFSTTLNAYRAAWFSDEAQRKNGGEFHLWLISISNYFSSPVYVYSAFSNRRTGHEMEVLIRRGFKAVLTGIDNGFGYKILHVEFS</sequence>
<name>A0AAE2PW52_PSEFL</name>
<dbReference type="Proteomes" id="UP000610293">
    <property type="component" value="Unassembled WGS sequence"/>
</dbReference>
<accession>A0AAE2PW52</accession>
<protein>
    <submittedName>
        <fullName evidence="1">Uncharacterized protein</fullName>
    </submittedName>
</protein>
<reference evidence="1" key="1">
    <citation type="journal article" date="2020" name="FEMS Microbiol. Ecol.">
        <title>Temporal dynamics of bacterial communities during seed development and maturation.</title>
        <authorList>
            <person name="Chesneau G."/>
            <person name="Torres-Cortes G."/>
            <person name="Briand M."/>
            <person name="Darrasse A."/>
            <person name="Preveaux A."/>
            <person name="Marais C."/>
            <person name="Jacques M.A."/>
            <person name="Shade A."/>
            <person name="Barret M."/>
        </authorList>
    </citation>
    <scope>NUCLEOTIDE SEQUENCE</scope>
    <source>
        <strain evidence="1">CFBP13533</strain>
    </source>
</reference>